<name>A0A931AJ53_9ACTN</name>
<dbReference type="PRINTS" id="PR00081">
    <property type="entry name" value="GDHRDH"/>
</dbReference>
<dbReference type="RefSeq" id="WP_195900856.1">
    <property type="nucleotide sequence ID" value="NZ_JADOGI010000185.1"/>
</dbReference>
<comment type="caution">
    <text evidence="4">The sequence shown here is derived from an EMBL/GenBank/DDBJ whole genome shotgun (WGS) entry which is preliminary data.</text>
</comment>
<gene>
    <name evidence="4" type="ORF">ITP53_40970</name>
</gene>
<evidence type="ECO:0000313" key="4">
    <source>
        <dbReference type="EMBL" id="MBF8191949.1"/>
    </source>
</evidence>
<proteinExistence type="inferred from homology"/>
<dbReference type="Proteomes" id="UP000605361">
    <property type="component" value="Unassembled WGS sequence"/>
</dbReference>
<dbReference type="SMART" id="SM00822">
    <property type="entry name" value="PKS_KR"/>
    <property type="match status" value="1"/>
</dbReference>
<dbReference type="AlphaFoldDB" id="A0A931AJ53"/>
<protein>
    <submittedName>
        <fullName evidence="4">SDR family oxidoreductase</fullName>
    </submittedName>
</protein>
<evidence type="ECO:0000256" key="1">
    <source>
        <dbReference type="ARBA" id="ARBA00006484"/>
    </source>
</evidence>
<dbReference type="InterPro" id="IPR002347">
    <property type="entry name" value="SDR_fam"/>
</dbReference>
<evidence type="ECO:0000259" key="3">
    <source>
        <dbReference type="SMART" id="SM00822"/>
    </source>
</evidence>
<evidence type="ECO:0000313" key="5">
    <source>
        <dbReference type="Proteomes" id="UP000605361"/>
    </source>
</evidence>
<dbReference type="CDD" id="cd05233">
    <property type="entry name" value="SDR_c"/>
    <property type="match status" value="1"/>
</dbReference>
<dbReference type="Pfam" id="PF13561">
    <property type="entry name" value="adh_short_C2"/>
    <property type="match status" value="1"/>
</dbReference>
<dbReference type="InterPro" id="IPR057326">
    <property type="entry name" value="KR_dom"/>
</dbReference>
<dbReference type="Gene3D" id="3.40.50.720">
    <property type="entry name" value="NAD(P)-binding Rossmann-like Domain"/>
    <property type="match status" value="1"/>
</dbReference>
<dbReference type="GO" id="GO:0030497">
    <property type="term" value="P:fatty acid elongation"/>
    <property type="evidence" value="ECO:0007669"/>
    <property type="project" value="TreeGrafter"/>
</dbReference>
<dbReference type="FunFam" id="3.40.50.720:FF:000173">
    <property type="entry name" value="3-oxoacyl-[acyl-carrier protein] reductase"/>
    <property type="match status" value="1"/>
</dbReference>
<accession>A0A931AJ53</accession>
<dbReference type="EMBL" id="JADOGI010000185">
    <property type="protein sequence ID" value="MBF8191949.1"/>
    <property type="molecule type" value="Genomic_DNA"/>
</dbReference>
<dbReference type="SUPFAM" id="SSF51735">
    <property type="entry name" value="NAD(P)-binding Rossmann-fold domains"/>
    <property type="match status" value="1"/>
</dbReference>
<dbReference type="PANTHER" id="PTHR42760">
    <property type="entry name" value="SHORT-CHAIN DEHYDROGENASES/REDUCTASES FAMILY MEMBER"/>
    <property type="match status" value="1"/>
</dbReference>
<evidence type="ECO:0000256" key="2">
    <source>
        <dbReference type="ARBA" id="ARBA00023002"/>
    </source>
</evidence>
<keyword evidence="2" id="KW-0560">Oxidoreductase</keyword>
<dbReference type="PANTHER" id="PTHR42760:SF135">
    <property type="entry name" value="BLL7886 PROTEIN"/>
    <property type="match status" value="1"/>
</dbReference>
<comment type="similarity">
    <text evidence="1">Belongs to the short-chain dehydrogenases/reductases (SDR) family.</text>
</comment>
<reference evidence="4" key="1">
    <citation type="submission" date="2020-11" db="EMBL/GenBank/DDBJ databases">
        <title>Whole-genome analyses of Nonomuraea sp. K274.</title>
        <authorList>
            <person name="Veyisoglu A."/>
        </authorList>
    </citation>
    <scope>NUCLEOTIDE SEQUENCE</scope>
    <source>
        <strain evidence="4">K274</strain>
    </source>
</reference>
<organism evidence="4 5">
    <name type="scientific">Nonomuraea cypriaca</name>
    <dbReference type="NCBI Taxonomy" id="1187855"/>
    <lineage>
        <taxon>Bacteria</taxon>
        <taxon>Bacillati</taxon>
        <taxon>Actinomycetota</taxon>
        <taxon>Actinomycetes</taxon>
        <taxon>Streptosporangiales</taxon>
        <taxon>Streptosporangiaceae</taxon>
        <taxon>Nonomuraea</taxon>
    </lineage>
</organism>
<keyword evidence="5" id="KW-1185">Reference proteome</keyword>
<dbReference type="GO" id="GO:0016616">
    <property type="term" value="F:oxidoreductase activity, acting on the CH-OH group of donors, NAD or NADP as acceptor"/>
    <property type="evidence" value="ECO:0007669"/>
    <property type="project" value="TreeGrafter"/>
</dbReference>
<sequence>MRDIEIGGGTAIVTGGSGGIGQAVVTALSGQGVRTAVLDPAATSAKGPSGGSSGGADLALDCDVRDAAAVQAAVARVEEELGPALHLVCAAGVVSEAPLAELDPAEFRRVVEVSLYGTFHAIRAVLPRMSARGRGGIVAMSTGWATKGYPNGAHYAAAKAGVEALVKSAALEVATLGVRVNALAPGPVETPMLTGFPDYHARAADRARAIPMGRVGQAGDIVGPTLFLLSDAAGYMTGQVVQVNGGLLMP</sequence>
<dbReference type="InterPro" id="IPR036291">
    <property type="entry name" value="NAD(P)-bd_dom_sf"/>
</dbReference>
<feature type="domain" description="Ketoreductase" evidence="3">
    <location>
        <begin position="9"/>
        <end position="188"/>
    </location>
</feature>